<reference evidence="1" key="2">
    <citation type="submission" date="2015-07" db="EMBL/GenBank/DDBJ databases">
        <title>Plasmids, circular viruses and viroids from rat gut.</title>
        <authorList>
            <person name="Jorgensen T.J."/>
            <person name="Hansen M.A."/>
            <person name="Xu Z."/>
            <person name="Tabak M.A."/>
            <person name="Sorensen S.J."/>
            <person name="Hansen L.H."/>
        </authorList>
    </citation>
    <scope>NUCLEOTIDE SEQUENCE</scope>
    <source>
        <strain evidence="1">RGFK1550</strain>
    </source>
</reference>
<proteinExistence type="predicted"/>
<accession>A0A0H5Q7R1</accession>
<organism evidence="1">
    <name type="scientific">uncultured prokaryote</name>
    <dbReference type="NCBI Taxonomy" id="198431"/>
    <lineage>
        <taxon>unclassified sequences</taxon>
        <taxon>environmental samples</taxon>
    </lineage>
</organism>
<dbReference type="EMBL" id="LN854081">
    <property type="protein sequence ID" value="CRY97435.1"/>
    <property type="molecule type" value="Genomic_DNA"/>
</dbReference>
<dbReference type="AlphaFoldDB" id="A0A0H5Q7R1"/>
<name>A0A0H5Q7R1_9ZZZZ</name>
<sequence length="88" mass="9898">MMAVTFGVLMSLKPVQHNYRYIQLTLTHESSGRVSYSICAKPLGKEWTARHVMVRDTIPCADPPATTEDVYRLLLAVLSEQLLPEGHN</sequence>
<evidence type="ECO:0000313" key="1">
    <source>
        <dbReference type="EMBL" id="CRY97435.1"/>
    </source>
</evidence>
<reference evidence="1" key="1">
    <citation type="submission" date="2015-06" db="EMBL/GenBank/DDBJ databases">
        <authorList>
            <person name="Joergensen T."/>
        </authorList>
    </citation>
    <scope>NUCLEOTIDE SEQUENCE</scope>
    <source>
        <strain evidence="1">RGFK1550</strain>
    </source>
</reference>
<protein>
    <submittedName>
        <fullName evidence="1">Uncharacterized protein</fullName>
    </submittedName>
</protein>